<evidence type="ECO:0000313" key="2">
    <source>
        <dbReference type="EMBL" id="CAG7894122.1"/>
    </source>
</evidence>
<dbReference type="PANTHER" id="PTHR22951">
    <property type="entry name" value="CLATHRIN ASSEMBLY PROTEIN"/>
    <property type="match status" value="1"/>
</dbReference>
<feature type="domain" description="AP180 N-terminal homology (ANTH)" evidence="1">
    <location>
        <begin position="26"/>
        <end position="88"/>
    </location>
</feature>
<dbReference type="Gene3D" id="1.25.40.90">
    <property type="match status" value="1"/>
</dbReference>
<dbReference type="Proteomes" id="UP000694005">
    <property type="component" value="Chromosome A02"/>
</dbReference>
<proteinExistence type="predicted"/>
<dbReference type="Pfam" id="PF07651">
    <property type="entry name" value="ANTH"/>
    <property type="match status" value="1"/>
</dbReference>
<dbReference type="Gramene" id="A02p30740.2_BraZ1">
    <property type="protein sequence ID" value="A02p30740.2_BraZ1.CDS"/>
    <property type="gene ID" value="A02g30740.2_BraZ1"/>
</dbReference>
<dbReference type="InterPro" id="IPR045192">
    <property type="entry name" value="AP180-like"/>
</dbReference>
<reference evidence="3" key="1">
    <citation type="submission" date="2018-11" db="EMBL/GenBank/DDBJ databases">
        <authorList>
            <consortium name="Genoscope - CEA"/>
            <person name="William W."/>
        </authorList>
    </citation>
    <scope>NUCLEOTIDE SEQUENCE</scope>
</reference>
<dbReference type="InterPro" id="IPR008942">
    <property type="entry name" value="ENTH_VHS"/>
</dbReference>
<protein>
    <recommendedName>
        <fullName evidence="1">AP180 N-terminal homology (ANTH) domain-containing protein</fullName>
    </recommendedName>
</protein>
<dbReference type="EMBL" id="LS974618">
    <property type="protein sequence ID" value="CAG7894122.1"/>
    <property type="molecule type" value="Genomic_DNA"/>
</dbReference>
<evidence type="ECO:0000259" key="1">
    <source>
        <dbReference type="Pfam" id="PF07651"/>
    </source>
</evidence>
<accession>A0A3P6AR14</accession>
<dbReference type="AlphaFoldDB" id="A0A3P6AR14"/>
<dbReference type="PANTHER" id="PTHR22951:SF12">
    <property type="entry name" value="OS05G0426100 PROTEIN"/>
    <property type="match status" value="1"/>
</dbReference>
<dbReference type="GO" id="GO:0005543">
    <property type="term" value="F:phospholipid binding"/>
    <property type="evidence" value="ECO:0007669"/>
    <property type="project" value="InterPro"/>
</dbReference>
<sequence>MSLSKLQRVIGAVKDQARVGLAKVGGDRAYEKEIFFTTRRGTRFFNLSDFKDANRSDSWDYSAFVRKYDVCLDERLDFRMERRGKHGGDNDDSSEEDR</sequence>
<dbReference type="InterPro" id="IPR011417">
    <property type="entry name" value="ANTH_dom"/>
</dbReference>
<dbReference type="EMBL" id="LR031573">
    <property type="protein sequence ID" value="VDC89754.1"/>
    <property type="molecule type" value="Genomic_DNA"/>
</dbReference>
<dbReference type="GO" id="GO:0048268">
    <property type="term" value="P:clathrin coat assembly"/>
    <property type="evidence" value="ECO:0007669"/>
    <property type="project" value="InterPro"/>
</dbReference>
<dbReference type="SUPFAM" id="SSF48464">
    <property type="entry name" value="ENTH/VHS domain"/>
    <property type="match status" value="1"/>
</dbReference>
<dbReference type="GO" id="GO:0072583">
    <property type="term" value="P:clathrin-dependent endocytosis"/>
    <property type="evidence" value="ECO:0007669"/>
    <property type="project" value="InterPro"/>
</dbReference>
<gene>
    <name evidence="3" type="ORF">BRAA02T07479Z</name>
    <name evidence="2" type="ORF">BRAPAZ1V2_A02P30740.2</name>
</gene>
<organism evidence="3">
    <name type="scientific">Brassica campestris</name>
    <name type="common">Field mustard</name>
    <dbReference type="NCBI Taxonomy" id="3711"/>
    <lineage>
        <taxon>Eukaryota</taxon>
        <taxon>Viridiplantae</taxon>
        <taxon>Streptophyta</taxon>
        <taxon>Embryophyta</taxon>
        <taxon>Tracheophyta</taxon>
        <taxon>Spermatophyta</taxon>
        <taxon>Magnoliopsida</taxon>
        <taxon>eudicotyledons</taxon>
        <taxon>Gunneridae</taxon>
        <taxon>Pentapetalae</taxon>
        <taxon>rosids</taxon>
        <taxon>malvids</taxon>
        <taxon>Brassicales</taxon>
        <taxon>Brassicaceae</taxon>
        <taxon>Brassiceae</taxon>
        <taxon>Brassica</taxon>
    </lineage>
</organism>
<evidence type="ECO:0000313" key="3">
    <source>
        <dbReference type="EMBL" id="VDC89754.1"/>
    </source>
</evidence>
<name>A0A3P6AR14_BRACM</name>